<dbReference type="EMBL" id="LK391709">
    <property type="protein sequence ID" value="CDR96187.1"/>
    <property type="molecule type" value="Genomic_DNA"/>
</dbReference>
<proteinExistence type="predicted"/>
<dbReference type="RefSeq" id="XP_012768373.1">
    <property type="nucleotide sequence ID" value="XM_012912919.1"/>
</dbReference>
<dbReference type="AlphaFoldDB" id="A0A061D874"/>
<evidence type="ECO:0000313" key="2">
    <source>
        <dbReference type="EMBL" id="CDR96187.1"/>
    </source>
</evidence>
<keyword evidence="1" id="KW-1133">Transmembrane helix</keyword>
<sequence>MNLTGSASAFTHQLNVYNLVFSTVVFAIYTCCGKFHVFYGPSKLFYVAALVQCAFSIWLLGFPASYVAIYTVCIWSMIVRGLQATMASVEIFHRNKQHTNRILCGMNDDEDEIILNVTRLYTLPFPSAPCSLDNGMFLRRFRNLETAELRKI</sequence>
<organism evidence="2 3">
    <name type="scientific">Babesia bigemina</name>
    <dbReference type="NCBI Taxonomy" id="5866"/>
    <lineage>
        <taxon>Eukaryota</taxon>
        <taxon>Sar</taxon>
        <taxon>Alveolata</taxon>
        <taxon>Apicomplexa</taxon>
        <taxon>Aconoidasida</taxon>
        <taxon>Piroplasmida</taxon>
        <taxon>Babesiidae</taxon>
        <taxon>Babesia</taxon>
    </lineage>
</organism>
<keyword evidence="1" id="KW-0812">Transmembrane</keyword>
<accession>A0A061D874</accession>
<feature type="transmembrane region" description="Helical" evidence="1">
    <location>
        <begin position="14"/>
        <end position="32"/>
    </location>
</feature>
<keyword evidence="3" id="KW-1185">Reference proteome</keyword>
<gene>
    <name evidence="2" type="ORF">BBBOND_0300920</name>
</gene>
<reference evidence="3" key="1">
    <citation type="journal article" date="2014" name="Nucleic Acids Res.">
        <title>The evolutionary dynamics of variant antigen genes in Babesia reveal a history of genomic innovation underlying host-parasite interaction.</title>
        <authorList>
            <person name="Jackson A.P."/>
            <person name="Otto T.D."/>
            <person name="Darby A."/>
            <person name="Ramaprasad A."/>
            <person name="Xia D."/>
            <person name="Echaide I.E."/>
            <person name="Farber M."/>
            <person name="Gahlot S."/>
            <person name="Gamble J."/>
            <person name="Gupta D."/>
            <person name="Gupta Y."/>
            <person name="Jackson L."/>
            <person name="Malandrin L."/>
            <person name="Malas T.B."/>
            <person name="Moussa E."/>
            <person name="Nair M."/>
            <person name="Reid A.J."/>
            <person name="Sanders M."/>
            <person name="Sharma J."/>
            <person name="Tracey A."/>
            <person name="Quail M.A."/>
            <person name="Weir W."/>
            <person name="Wastling J.M."/>
            <person name="Hall N."/>
            <person name="Willadsen P."/>
            <person name="Lingelbach K."/>
            <person name="Shiels B."/>
            <person name="Tait A."/>
            <person name="Berriman M."/>
            <person name="Allred D.R."/>
            <person name="Pain A."/>
        </authorList>
    </citation>
    <scope>NUCLEOTIDE SEQUENCE [LARGE SCALE GENOMIC DNA]</scope>
    <source>
        <strain evidence="3">Bond</strain>
    </source>
</reference>
<dbReference type="Proteomes" id="UP000033188">
    <property type="component" value="Chromosome 3"/>
</dbReference>
<evidence type="ECO:0000256" key="1">
    <source>
        <dbReference type="SAM" id="Phobius"/>
    </source>
</evidence>
<evidence type="ECO:0000313" key="3">
    <source>
        <dbReference type="Proteomes" id="UP000033188"/>
    </source>
</evidence>
<dbReference type="KEGG" id="bbig:BBBOND_0300920"/>
<keyword evidence="1" id="KW-0472">Membrane</keyword>
<protein>
    <submittedName>
        <fullName evidence="2">Uncharacterized protein</fullName>
    </submittedName>
</protein>
<dbReference type="GeneID" id="24564728"/>
<name>A0A061D874_BABBI</name>
<dbReference type="VEuPathDB" id="PiroplasmaDB:BBBOND_0300920"/>